<keyword evidence="3 4" id="KW-0408">Iron</keyword>
<dbReference type="OrthoDB" id="417271at2"/>
<dbReference type="Gene3D" id="1.10.760.10">
    <property type="entry name" value="Cytochrome c-like domain"/>
    <property type="match status" value="1"/>
</dbReference>
<dbReference type="GO" id="GO:0004130">
    <property type="term" value="F:cytochrome-c peroxidase activity"/>
    <property type="evidence" value="ECO:0007669"/>
    <property type="project" value="TreeGrafter"/>
</dbReference>
<dbReference type="PANTHER" id="PTHR30600">
    <property type="entry name" value="CYTOCHROME C PEROXIDASE-RELATED"/>
    <property type="match status" value="1"/>
</dbReference>
<dbReference type="GO" id="GO:0020037">
    <property type="term" value="F:heme binding"/>
    <property type="evidence" value="ECO:0007669"/>
    <property type="project" value="InterPro"/>
</dbReference>
<evidence type="ECO:0000256" key="1">
    <source>
        <dbReference type="ARBA" id="ARBA00022617"/>
    </source>
</evidence>
<keyword evidence="7" id="KW-1185">Reference proteome</keyword>
<gene>
    <name evidence="6" type="ORF">DK389_19785</name>
</gene>
<reference evidence="7" key="1">
    <citation type="submission" date="2018-05" db="EMBL/GenBank/DDBJ databases">
        <title>Complete Genome Sequence of Methylobacterium sp. 17SD2-17.</title>
        <authorList>
            <person name="Srinivasan S."/>
        </authorList>
    </citation>
    <scope>NUCLEOTIDE SEQUENCE [LARGE SCALE GENOMIC DNA]</scope>
    <source>
        <strain evidence="7">17SD2-17</strain>
    </source>
</reference>
<dbReference type="PANTHER" id="PTHR30600:SF9">
    <property type="entry name" value="BLR7738 PROTEIN"/>
    <property type="match status" value="1"/>
</dbReference>
<evidence type="ECO:0000313" key="6">
    <source>
        <dbReference type="EMBL" id="AWN42325.1"/>
    </source>
</evidence>
<evidence type="ECO:0000256" key="4">
    <source>
        <dbReference type="PROSITE-ProRule" id="PRU00433"/>
    </source>
</evidence>
<dbReference type="InterPro" id="IPR047758">
    <property type="entry name" value="CytoC_perox"/>
</dbReference>
<accession>A0A2U8W876</accession>
<dbReference type="PROSITE" id="PS51007">
    <property type="entry name" value="CYTC"/>
    <property type="match status" value="1"/>
</dbReference>
<evidence type="ECO:0000256" key="2">
    <source>
        <dbReference type="ARBA" id="ARBA00022723"/>
    </source>
</evidence>
<organism evidence="6 7">
    <name type="scientific">Methylobacterium durans</name>
    <dbReference type="NCBI Taxonomy" id="2202825"/>
    <lineage>
        <taxon>Bacteria</taxon>
        <taxon>Pseudomonadati</taxon>
        <taxon>Pseudomonadota</taxon>
        <taxon>Alphaproteobacteria</taxon>
        <taxon>Hyphomicrobiales</taxon>
        <taxon>Methylobacteriaceae</taxon>
        <taxon>Methylobacterium</taxon>
    </lineage>
</organism>
<keyword evidence="2 4" id="KW-0479">Metal-binding</keyword>
<dbReference type="EMBL" id="CP029550">
    <property type="protein sequence ID" value="AWN42325.1"/>
    <property type="molecule type" value="Genomic_DNA"/>
</dbReference>
<keyword evidence="1 4" id="KW-0349">Heme</keyword>
<dbReference type="InterPro" id="IPR009056">
    <property type="entry name" value="Cyt_c-like_dom"/>
</dbReference>
<sequence>MFSVGAILALSAVVPTSAQQKPPDQAVILLDQAWSQEDRDWYDHFSQGSAVLSYDLFLNLEAADSQDLFRSGLDGPRYGLVSAAAGPNNPDGLPIGISKTNVATPIKGWPPGDYAGVTCAACHQGRLRYKGQVIRIEGGISNTVDFQGLVRGLDDTLRVTLTDAAKFDRLAARLGATTPEAKDNLRKRAESEAHRVHAYAARTSVTPHPWGPGRMDAFTMIVDRTNATLADIPENWSAGTAPVKPPFLWNAPQGLWTQWAALVQDPIFRNFGETMGVFLPVDLSSKNPAEGLFQSNAALLELQRVESLLERLAPPSWPEDVLGKIDRAKAKAGKALFVENCANCHNMWPYRMTEPNRYGKQFVVVGLTPQSYVGTDRTQSEALRPLAITGELSKFMPPEFRGKPLLPSLVFSFMLTDGALAMAERKLKLNEADAANLHGYRELPTPLPPDSVYKAAPRDGVWATAPFLHNGSVPNLYEMLVPAAERTKKFFLGGDFDPVRVGLDIEATSGAFLLDTTLPGNSNAGHSFQDGPRGNGIIGPLLTEEQRWALVEYLKSIPEVPARVTPFGRPPEKRAAQD</sequence>
<dbReference type="InterPro" id="IPR051395">
    <property type="entry name" value="Cytochrome_c_Peroxidase/MauG"/>
</dbReference>
<evidence type="ECO:0000313" key="7">
    <source>
        <dbReference type="Proteomes" id="UP000245926"/>
    </source>
</evidence>
<evidence type="ECO:0000256" key="3">
    <source>
        <dbReference type="ARBA" id="ARBA00023004"/>
    </source>
</evidence>
<dbReference type="AlphaFoldDB" id="A0A2U8W876"/>
<name>A0A2U8W876_9HYPH</name>
<dbReference type="InterPro" id="IPR036909">
    <property type="entry name" value="Cyt_c-like_dom_sf"/>
</dbReference>
<evidence type="ECO:0000259" key="5">
    <source>
        <dbReference type="PROSITE" id="PS51007"/>
    </source>
</evidence>
<dbReference type="SUPFAM" id="SSF46626">
    <property type="entry name" value="Cytochrome c"/>
    <property type="match status" value="2"/>
</dbReference>
<protein>
    <recommendedName>
        <fullName evidence="5">Cytochrome c domain-containing protein</fullName>
    </recommendedName>
</protein>
<dbReference type="GO" id="GO:0046872">
    <property type="term" value="F:metal ion binding"/>
    <property type="evidence" value="ECO:0007669"/>
    <property type="project" value="UniProtKB-KW"/>
</dbReference>
<proteinExistence type="predicted"/>
<feature type="domain" description="Cytochrome c" evidence="5">
    <location>
        <begin position="328"/>
        <end position="445"/>
    </location>
</feature>
<dbReference type="GO" id="GO:0009055">
    <property type="term" value="F:electron transfer activity"/>
    <property type="evidence" value="ECO:0007669"/>
    <property type="project" value="InterPro"/>
</dbReference>
<dbReference type="NCBIfam" id="NF040606">
    <property type="entry name" value="CytoC_perox"/>
    <property type="match status" value="1"/>
</dbReference>
<dbReference type="KEGG" id="mets:DK389_19785"/>
<dbReference type="Pfam" id="PF21419">
    <property type="entry name" value="RoxA-like_Cyt-c"/>
    <property type="match status" value="1"/>
</dbReference>
<dbReference type="Proteomes" id="UP000245926">
    <property type="component" value="Chromosome"/>
</dbReference>